<name>A0A537LN70_9BACT</name>
<accession>A0A537LN70</accession>
<dbReference type="EMBL" id="VBAM01000348">
    <property type="protein sequence ID" value="TMJ09461.1"/>
    <property type="molecule type" value="Genomic_DNA"/>
</dbReference>
<dbReference type="AlphaFoldDB" id="A0A537LN70"/>
<comment type="caution">
    <text evidence="8">The sequence shown here is derived from an EMBL/GenBank/DDBJ whole genome shotgun (WGS) entry which is preliminary data.</text>
</comment>
<dbReference type="PANTHER" id="PTHR30332">
    <property type="entry name" value="PROBABLE GENERAL SECRETION PATHWAY PROTEIN D"/>
    <property type="match status" value="1"/>
</dbReference>
<dbReference type="InterPro" id="IPR001775">
    <property type="entry name" value="GspD/PilQ"/>
</dbReference>
<comment type="subcellular location">
    <subcellularLocation>
        <location evidence="5">Cell outer membrane</location>
    </subcellularLocation>
</comment>
<gene>
    <name evidence="8" type="ORF">E6H02_09020</name>
</gene>
<feature type="signal peptide" evidence="6">
    <location>
        <begin position="1"/>
        <end position="24"/>
    </location>
</feature>
<reference evidence="8 9" key="1">
    <citation type="journal article" date="2019" name="Nat. Microbiol.">
        <title>Mediterranean grassland soil C-N compound turnover is dependent on rainfall and depth, and is mediated by genomically divergent microorganisms.</title>
        <authorList>
            <person name="Diamond S."/>
            <person name="Andeer P.F."/>
            <person name="Li Z."/>
            <person name="Crits-Christoph A."/>
            <person name="Burstein D."/>
            <person name="Anantharaman K."/>
            <person name="Lane K.R."/>
            <person name="Thomas B.C."/>
            <person name="Pan C."/>
            <person name="Northen T.R."/>
            <person name="Banfield J.F."/>
        </authorList>
    </citation>
    <scope>NUCLEOTIDE SEQUENCE [LARGE SCALE GENOMIC DNA]</scope>
    <source>
        <strain evidence="8">NP_5</strain>
    </source>
</reference>
<evidence type="ECO:0000256" key="4">
    <source>
        <dbReference type="RuleBase" id="RU004003"/>
    </source>
</evidence>
<keyword evidence="1 5" id="KW-0813">Transport</keyword>
<proteinExistence type="inferred from homology"/>
<evidence type="ECO:0000256" key="5">
    <source>
        <dbReference type="RuleBase" id="RU004004"/>
    </source>
</evidence>
<dbReference type="GO" id="GO:0015627">
    <property type="term" value="C:type II protein secretion system complex"/>
    <property type="evidence" value="ECO:0007669"/>
    <property type="project" value="TreeGrafter"/>
</dbReference>
<evidence type="ECO:0000256" key="2">
    <source>
        <dbReference type="ARBA" id="ARBA00023136"/>
    </source>
</evidence>
<dbReference type="GO" id="GO:0009306">
    <property type="term" value="P:protein secretion"/>
    <property type="evidence" value="ECO:0007669"/>
    <property type="project" value="InterPro"/>
</dbReference>
<dbReference type="Pfam" id="PF11741">
    <property type="entry name" value="AMIN"/>
    <property type="match status" value="1"/>
</dbReference>
<feature type="domain" description="Secretin/TonB short N-terminal" evidence="7">
    <location>
        <begin position="175"/>
        <end position="223"/>
    </location>
</feature>
<keyword evidence="2" id="KW-0472">Membrane</keyword>
<dbReference type="Pfam" id="PF00263">
    <property type="entry name" value="Secretin"/>
    <property type="match status" value="1"/>
</dbReference>
<dbReference type="Gene3D" id="3.30.1370.130">
    <property type="match status" value="1"/>
</dbReference>
<evidence type="ECO:0000256" key="3">
    <source>
        <dbReference type="ARBA" id="ARBA00023237"/>
    </source>
</evidence>
<dbReference type="InterPro" id="IPR005644">
    <property type="entry name" value="NolW-like"/>
</dbReference>
<evidence type="ECO:0000256" key="1">
    <source>
        <dbReference type="ARBA" id="ARBA00022448"/>
    </source>
</evidence>
<dbReference type="PANTHER" id="PTHR30332:SF17">
    <property type="entry name" value="TYPE IV PILIATION SYSTEM PROTEIN DR_0774-RELATED"/>
    <property type="match status" value="1"/>
</dbReference>
<organism evidence="8 9">
    <name type="scientific">Candidatus Segetimicrobium genomatis</name>
    <dbReference type="NCBI Taxonomy" id="2569760"/>
    <lineage>
        <taxon>Bacteria</taxon>
        <taxon>Bacillati</taxon>
        <taxon>Candidatus Sysuimicrobiota</taxon>
        <taxon>Candidatus Sysuimicrobiia</taxon>
        <taxon>Candidatus Sysuimicrobiales</taxon>
        <taxon>Candidatus Segetimicrobiaceae</taxon>
        <taxon>Candidatus Segetimicrobium</taxon>
    </lineage>
</organism>
<protein>
    <submittedName>
        <fullName evidence="8">AMIN domain-containing protein</fullName>
    </submittedName>
</protein>
<keyword evidence="3" id="KW-0998">Cell outer membrane</keyword>
<dbReference type="InterPro" id="IPR004846">
    <property type="entry name" value="T2SS/T3SS_dom"/>
</dbReference>
<dbReference type="InterPro" id="IPR021731">
    <property type="entry name" value="AMIN_dom"/>
</dbReference>
<evidence type="ECO:0000259" key="7">
    <source>
        <dbReference type="SMART" id="SM00965"/>
    </source>
</evidence>
<sequence length="576" mass="60413">MTAVRLWLVAILALAGWPAGPAQAAATMITGVTLVVAPSELQVTVAASGPVRYHAVDLNPRWIVVDVEGAQLGMSGAPEPIRRGPIEDVRVSQHTPGVVRVIVALSRPTTYRLSASPEGSAVVIGIPAAAGPSPAPSGLAQGIPGAPGPSRSITLKVRDMEIIDVLAALAKLAHANIVTDATVRGRITVQLTGVTLEEALRFILEPNDLGSVTVGSTIIVGRKDRVVQPVIRRYPLVNIAGKDLVTTILPVAGLKREQVSVDEANNAIFVNATEPDHAKIAALIAQVDLPSELTTTRVITPNYIDAGVFLDLLGARLPDAVVKTAKVNKTANTVVLTGTAAQMRLVDALLSEVDTAAPQVMIEASVAEVPSEVVTNLGVAWQTATTFTINSTGPQSPSGQLAVSVSSPAITAVLNTLFQENKARLLANPRLAVRDGETARLTVGDKIPFQIINAQGVPSIVILDAGVKLEITPHVNKDGYITMRLHPEVSQIATAPSPGVPPTISTREADSSLIVKDGTSIILAGLIQKNETRTTVKVPLLGDIPILGWLFKTESTDTRNNEVVFVITPHILAKNG</sequence>
<dbReference type="SMART" id="SM00965">
    <property type="entry name" value="STN"/>
    <property type="match status" value="1"/>
</dbReference>
<evidence type="ECO:0000313" key="8">
    <source>
        <dbReference type="EMBL" id="TMJ09461.1"/>
    </source>
</evidence>
<keyword evidence="6" id="KW-0732">Signal</keyword>
<dbReference type="PRINTS" id="PR00811">
    <property type="entry name" value="BCTERIALGSPD"/>
</dbReference>
<feature type="chain" id="PRO_5021755317" evidence="6">
    <location>
        <begin position="25"/>
        <end position="576"/>
    </location>
</feature>
<evidence type="ECO:0000256" key="6">
    <source>
        <dbReference type="SAM" id="SignalP"/>
    </source>
</evidence>
<evidence type="ECO:0000313" key="9">
    <source>
        <dbReference type="Proteomes" id="UP000320393"/>
    </source>
</evidence>
<dbReference type="InterPro" id="IPR050810">
    <property type="entry name" value="Bact_Secretion_Sys_Channel"/>
</dbReference>
<dbReference type="Proteomes" id="UP000320393">
    <property type="component" value="Unassembled WGS sequence"/>
</dbReference>
<comment type="similarity">
    <text evidence="4">Belongs to the bacterial secretin family.</text>
</comment>
<dbReference type="InterPro" id="IPR011662">
    <property type="entry name" value="Secretin/TonB_short_N"/>
</dbReference>
<dbReference type="GO" id="GO:0009279">
    <property type="term" value="C:cell outer membrane"/>
    <property type="evidence" value="ECO:0007669"/>
    <property type="project" value="UniProtKB-SubCell"/>
</dbReference>
<dbReference type="Pfam" id="PF03958">
    <property type="entry name" value="Secretin_N"/>
    <property type="match status" value="1"/>
</dbReference>
<dbReference type="Gene3D" id="2.60.40.3500">
    <property type="match status" value="1"/>
</dbReference>